<evidence type="ECO:0000313" key="4">
    <source>
        <dbReference type="EMBL" id="ADR21236.1"/>
    </source>
</evidence>
<keyword evidence="5" id="KW-1185">Reference proteome</keyword>
<evidence type="ECO:0000256" key="1">
    <source>
        <dbReference type="SAM" id="MobiDB-lite"/>
    </source>
</evidence>
<dbReference type="InterPro" id="IPR008969">
    <property type="entry name" value="CarboxyPept-like_regulatory"/>
</dbReference>
<dbReference type="OrthoDB" id="1682379at2"/>
<dbReference type="SUPFAM" id="SSF56935">
    <property type="entry name" value="Porins"/>
    <property type="match status" value="1"/>
</dbReference>
<proteinExistence type="predicted"/>
<organism evidence="4 5">
    <name type="scientific">Marivirga tractuosa (strain ATCC 23168 / DSM 4126 / NBRC 15989 / NCIMB 1408 / VKM B-1430 / H-43)</name>
    <name type="common">Microscilla tractuosa</name>
    <name type="synonym">Flexibacter tractuosus</name>
    <dbReference type="NCBI Taxonomy" id="643867"/>
    <lineage>
        <taxon>Bacteria</taxon>
        <taxon>Pseudomonadati</taxon>
        <taxon>Bacteroidota</taxon>
        <taxon>Cytophagia</taxon>
        <taxon>Cytophagales</taxon>
        <taxon>Marivirgaceae</taxon>
        <taxon>Marivirga</taxon>
    </lineage>
</organism>
<dbReference type="RefSeq" id="WP_013453385.1">
    <property type="nucleotide sequence ID" value="NC_014759.1"/>
</dbReference>
<feature type="domain" description="Outer membrane protein beta-barrel" evidence="3">
    <location>
        <begin position="449"/>
        <end position="907"/>
    </location>
</feature>
<dbReference type="InterPro" id="IPR041700">
    <property type="entry name" value="OMP_b-brl_3"/>
</dbReference>
<dbReference type="KEGG" id="mtt:Ftrac_1245"/>
<evidence type="ECO:0000259" key="3">
    <source>
        <dbReference type="Pfam" id="PF14905"/>
    </source>
</evidence>
<dbReference type="Pfam" id="PF13715">
    <property type="entry name" value="CarbopepD_reg_2"/>
    <property type="match status" value="1"/>
</dbReference>
<dbReference type="PROSITE" id="PS51257">
    <property type="entry name" value="PROKAR_LIPOPROTEIN"/>
    <property type="match status" value="1"/>
</dbReference>
<dbReference type="AlphaFoldDB" id="E4TKS0"/>
<reference evidence="4 5" key="1">
    <citation type="journal article" date="2011" name="Stand. Genomic Sci.">
        <title>Complete genome sequence of Marivirga tractuosa type strain (H-43).</title>
        <authorList>
            <person name="Pagani I."/>
            <person name="Chertkov O."/>
            <person name="Lapidus A."/>
            <person name="Lucas S."/>
            <person name="Del Rio T.G."/>
            <person name="Tice H."/>
            <person name="Copeland A."/>
            <person name="Cheng J.F."/>
            <person name="Nolan M."/>
            <person name="Saunders E."/>
            <person name="Pitluck S."/>
            <person name="Held B."/>
            <person name="Goodwin L."/>
            <person name="Liolios K."/>
            <person name="Ovchinikova G."/>
            <person name="Ivanova N."/>
            <person name="Mavromatis K."/>
            <person name="Pati A."/>
            <person name="Chen A."/>
            <person name="Palaniappan K."/>
            <person name="Land M."/>
            <person name="Hauser L."/>
            <person name="Jeffries C.D."/>
            <person name="Detter J.C."/>
            <person name="Han C."/>
            <person name="Tapia R."/>
            <person name="Ngatchou-Djao O.D."/>
            <person name="Rohde M."/>
            <person name="Goker M."/>
            <person name="Spring S."/>
            <person name="Sikorski J."/>
            <person name="Woyke T."/>
            <person name="Bristow J."/>
            <person name="Eisen J.A."/>
            <person name="Markowitz V."/>
            <person name="Hugenholtz P."/>
            <person name="Klenk H.P."/>
            <person name="Kyrpides N.C."/>
        </authorList>
    </citation>
    <scope>NUCLEOTIDE SEQUENCE [LARGE SCALE GENOMIC DNA]</scope>
    <source>
        <strain evidence="5">ATCC 23168 / DSM 4126 / NBRC 15989 / NCIMB 1408 / VKM B-1430 / H-43</strain>
    </source>
</reference>
<sequence>MKKFSLIMVLLVGISCIELNAQSQVQKSTVFGILKDNSDGLPLVGATVLMVNVKDSARSKYSVADAEGKFQLNEVEQAFYKVRISYVGYKTFTKIIRITLAETDLGLIKLEPDVASLKEVIVKGDVIAVQQLGDTTQYNALAYKTNPDASAKDLVSKMPGIVVSSEGVTANGESVEQVLLDGKRFFGQDPLLSLNTIPADIVDKIQVYDEESDQARLAGFDDGNTTKTMNVVTKEDKRNGQFGKLYAGYGENGLYKAGATLNFFDGDQRITFLGMSNNINQQNFGSEDLIGVSAGGGRGGARRGGDQTFITGTQDGITSTHSSGVNFSDELSAKTTFEGSYFFNNSINNNDALLNRETFLSNGSQFYSEEQQTTTNNTNHRLNLRLNHEINENNSLLLRSAISYQDNESSETTFGQTLNDEEEPINETSNSYNSFNNSLNFSNNLIFQHKFEKVGRTVSLDLNTKYQPTTRESLFEDLVLDSLIDYKTEEYELSTGATVTYTEPVGLTGQVAASYTFNNSVRNIETETFFLEENASAKVFSNELSNTIESVYQTHLPGINYSNNKYGNIFDVGLSYQYAALKNSNLLSLTNERSNQAFGNFLPSLLTRFQLGEEGNFFLRYAATTTVPSASQLQTVVDNSNPLFLSAGNPNLDLSYNHNLDFRLQKNYFDINATLSNRTSIKTSNNYIGNSTAIIEEDSVTAGGVVLTKGAQITSPTNFDGYWSVRNNTSYGVPISPIKNNLNLSAGLGYVNLPGLTNGVSNTAETYSADLKVGLVSNISENIDYNVYYQVAGSRVLNSLQSKTNNQYYTQTVGSTVNLIFPKGFVFRNEASYQKYTGINNSFDTKYTLWNMGLAKKFLKDDRGELELSVFDLLGQNQSFNQEVTSQYLEESQTQVLQRYFMLTFTYQLRNFR</sequence>
<dbReference type="HOGENOM" id="CLU_012729_0_1_10"/>
<gene>
    <name evidence="4" type="ordered locus">Ftrac_1245</name>
</gene>
<protein>
    <recommendedName>
        <fullName evidence="3">Outer membrane protein beta-barrel domain-containing protein</fullName>
    </recommendedName>
</protein>
<name>E4TKS0_MARTH</name>
<dbReference type="SUPFAM" id="SSF49464">
    <property type="entry name" value="Carboxypeptidase regulatory domain-like"/>
    <property type="match status" value="1"/>
</dbReference>
<evidence type="ECO:0000256" key="2">
    <source>
        <dbReference type="SAM" id="SignalP"/>
    </source>
</evidence>
<dbReference type="eggNOG" id="COG4206">
    <property type="taxonomic scope" value="Bacteria"/>
</dbReference>
<dbReference type="EMBL" id="CP002349">
    <property type="protein sequence ID" value="ADR21236.1"/>
    <property type="molecule type" value="Genomic_DNA"/>
</dbReference>
<feature type="region of interest" description="Disordered" evidence="1">
    <location>
        <begin position="409"/>
        <end position="429"/>
    </location>
</feature>
<feature type="chain" id="PRO_5003187935" description="Outer membrane protein beta-barrel domain-containing protein" evidence="2">
    <location>
        <begin position="22"/>
        <end position="913"/>
    </location>
</feature>
<feature type="signal peptide" evidence="2">
    <location>
        <begin position="1"/>
        <end position="21"/>
    </location>
</feature>
<dbReference type="Proteomes" id="UP000008720">
    <property type="component" value="Chromosome"/>
</dbReference>
<evidence type="ECO:0000313" key="5">
    <source>
        <dbReference type="Proteomes" id="UP000008720"/>
    </source>
</evidence>
<feature type="compositionally biased region" description="Polar residues" evidence="1">
    <location>
        <begin position="409"/>
        <end position="418"/>
    </location>
</feature>
<dbReference type="Gene3D" id="2.60.40.1120">
    <property type="entry name" value="Carboxypeptidase-like, regulatory domain"/>
    <property type="match status" value="1"/>
</dbReference>
<dbReference type="Pfam" id="PF14905">
    <property type="entry name" value="OMP_b-brl_3"/>
    <property type="match status" value="1"/>
</dbReference>
<dbReference type="STRING" id="643867.Ftrac_1245"/>
<keyword evidence="2" id="KW-0732">Signal</keyword>
<accession>E4TKS0</accession>